<dbReference type="Gene3D" id="3.90.1300.10">
    <property type="entry name" value="Amidase signature (AS) domain"/>
    <property type="match status" value="1"/>
</dbReference>
<dbReference type="SUPFAM" id="SSF75304">
    <property type="entry name" value="Amidase signature (AS) enzymes"/>
    <property type="match status" value="1"/>
</dbReference>
<dbReference type="EC" id="3.5.1.4" evidence="2"/>
<keyword evidence="3" id="KW-1185">Reference proteome</keyword>
<dbReference type="InterPro" id="IPR036928">
    <property type="entry name" value="AS_sf"/>
</dbReference>
<protein>
    <submittedName>
        <fullName evidence="2">Amidase</fullName>
        <ecNumber evidence="2">3.5.1.4</ecNumber>
    </submittedName>
</protein>
<dbReference type="OrthoDB" id="9811471at2"/>
<dbReference type="InterPro" id="IPR000120">
    <property type="entry name" value="Amidase"/>
</dbReference>
<dbReference type="PANTHER" id="PTHR11895">
    <property type="entry name" value="TRANSAMIDASE"/>
    <property type="match status" value="1"/>
</dbReference>
<comment type="caution">
    <text evidence="2">The sequence shown here is derived from an EMBL/GenBank/DDBJ whole genome shotgun (WGS) entry which is preliminary data.</text>
</comment>
<reference evidence="2 3" key="1">
    <citation type="submission" date="2017-11" db="EMBL/GenBank/DDBJ databases">
        <title>Draft genome sequence of Rhizobiales bacterium SY3-13.</title>
        <authorList>
            <person name="Sun C."/>
        </authorList>
    </citation>
    <scope>NUCLEOTIDE SEQUENCE [LARGE SCALE GENOMIC DNA]</scope>
    <source>
        <strain evidence="2 3">SY3-13</strain>
    </source>
</reference>
<dbReference type="EMBL" id="PHIG01000018">
    <property type="protein sequence ID" value="PJK30749.1"/>
    <property type="molecule type" value="Genomic_DNA"/>
</dbReference>
<dbReference type="GO" id="GO:0004040">
    <property type="term" value="F:amidase activity"/>
    <property type="evidence" value="ECO:0007669"/>
    <property type="project" value="UniProtKB-EC"/>
</dbReference>
<dbReference type="Proteomes" id="UP000229498">
    <property type="component" value="Unassembled WGS sequence"/>
</dbReference>
<sequence>MLETGLTALAEALAAGRTTSAELTGRALAASAEGEGPTAFMQVYADRARAEAAALDGLRKAGREARPFAGIPISIKDLFDEAGRVTTAGSKALADAAPADLDAPIVDRLRRAGFVITGRTVMTEFAYSGLGLNPHYGTPAAPWDRATGRIPGGSTSGGAVSVADRMAAATIGTDTGGSCRIPAAFCGITGFKPTMARIPRAGATPLSHSLDSVGPLGNSVGCCAILDDIMAGGPGAGAMARPADGLRLAAMTNYVTVDMDGTVAAGYEAALKRLRDAGAAVVETAFPEIDALPALNAAGGFAAADAWAWHRTLIADKGGLYDPRVISRIERGAMISAADYIDLMHARSAMQAASAQSMGGFDAVLMPTVPIVPPPFSAFEDDESYARLNLLCLRNPSVANFLDRPSISLPCHEPGEAPVGLMLMGHNGLDRELFDIAAGVEAALRPS</sequence>
<dbReference type="Pfam" id="PF01425">
    <property type="entry name" value="Amidase"/>
    <property type="match status" value="1"/>
</dbReference>
<proteinExistence type="predicted"/>
<name>A0A2M9G4U5_9PROT</name>
<dbReference type="InterPro" id="IPR023631">
    <property type="entry name" value="Amidase_dom"/>
</dbReference>
<evidence type="ECO:0000259" key="1">
    <source>
        <dbReference type="Pfam" id="PF01425"/>
    </source>
</evidence>
<keyword evidence="2" id="KW-0378">Hydrolase</keyword>
<dbReference type="NCBIfam" id="NF005460">
    <property type="entry name" value="PRK07056.1"/>
    <property type="match status" value="1"/>
</dbReference>
<gene>
    <name evidence="2" type="ORF">CVT23_05105</name>
</gene>
<evidence type="ECO:0000313" key="3">
    <source>
        <dbReference type="Proteomes" id="UP000229498"/>
    </source>
</evidence>
<accession>A0A2M9G4U5</accession>
<evidence type="ECO:0000313" key="2">
    <source>
        <dbReference type="EMBL" id="PJK30749.1"/>
    </source>
</evidence>
<organism evidence="2 3">
    <name type="scientific">Minwuia thermotolerans</name>
    <dbReference type="NCBI Taxonomy" id="2056226"/>
    <lineage>
        <taxon>Bacteria</taxon>
        <taxon>Pseudomonadati</taxon>
        <taxon>Pseudomonadota</taxon>
        <taxon>Alphaproteobacteria</taxon>
        <taxon>Minwuiales</taxon>
        <taxon>Minwuiaceae</taxon>
        <taxon>Minwuia</taxon>
    </lineage>
</organism>
<dbReference type="RefSeq" id="WP_109794221.1">
    <property type="nucleotide sequence ID" value="NZ_PHIG01000018.1"/>
</dbReference>
<dbReference type="AlphaFoldDB" id="A0A2M9G4U5"/>
<dbReference type="PANTHER" id="PTHR11895:SF176">
    <property type="entry name" value="AMIDASE AMID-RELATED"/>
    <property type="match status" value="1"/>
</dbReference>
<feature type="domain" description="Amidase" evidence="1">
    <location>
        <begin position="38"/>
        <end position="433"/>
    </location>
</feature>